<keyword evidence="1" id="KW-0547">Nucleotide-binding</keyword>
<dbReference type="GO" id="GO:0005524">
    <property type="term" value="F:ATP binding"/>
    <property type="evidence" value="ECO:0007669"/>
    <property type="project" value="UniProtKB-KW"/>
</dbReference>
<dbReference type="EMBL" id="BK016245">
    <property type="protein sequence ID" value="DAG04686.1"/>
    <property type="molecule type" value="Genomic_DNA"/>
</dbReference>
<dbReference type="InterPro" id="IPR051451">
    <property type="entry name" value="PhoH2-like"/>
</dbReference>
<accession>A0A8S5VDD1</accession>
<dbReference type="Pfam" id="PF02562">
    <property type="entry name" value="PhoH"/>
    <property type="match status" value="1"/>
</dbReference>
<dbReference type="SUPFAM" id="SSF52540">
    <property type="entry name" value="P-loop containing nucleoside triphosphate hydrolases"/>
    <property type="match status" value="1"/>
</dbReference>
<reference evidence="4" key="1">
    <citation type="journal article" date="2021" name="Proc. Natl. Acad. Sci. U.S.A.">
        <title>A Catalog of Tens of Thousands of Viruses from Human Metagenomes Reveals Hidden Associations with Chronic Diseases.</title>
        <authorList>
            <person name="Tisza M.J."/>
            <person name="Buck C.B."/>
        </authorList>
    </citation>
    <scope>NUCLEOTIDE SEQUENCE</scope>
    <source>
        <strain evidence="4">CtGa111</strain>
    </source>
</reference>
<dbReference type="InterPro" id="IPR027417">
    <property type="entry name" value="P-loop_NTPase"/>
</dbReference>
<evidence type="ECO:0000256" key="1">
    <source>
        <dbReference type="ARBA" id="ARBA00022741"/>
    </source>
</evidence>
<evidence type="ECO:0000256" key="2">
    <source>
        <dbReference type="ARBA" id="ARBA00022840"/>
    </source>
</evidence>
<feature type="domain" description="PhoH-like protein" evidence="3">
    <location>
        <begin position="31"/>
        <end position="223"/>
    </location>
</feature>
<dbReference type="PANTHER" id="PTHR30473">
    <property type="entry name" value="PROTEIN PHOH"/>
    <property type="match status" value="1"/>
</dbReference>
<keyword evidence="2" id="KW-0067">ATP-binding</keyword>
<evidence type="ECO:0000259" key="3">
    <source>
        <dbReference type="Pfam" id="PF02562"/>
    </source>
</evidence>
<name>A0A8S5VDD1_9CAUD</name>
<protein>
    <submittedName>
        <fullName evidence="4">PhoH-like protein</fullName>
    </submittedName>
</protein>
<sequence>MASDKTEMRKKKDIPQSLDVYSSFYGMELDEKQKVYRDSIWDPNIDVVFCNARAGTGKTTIAVGVANLLVQYGLYDGIVYIVSPTQEEKQGYLPGTQEQKSAPYMEPLYEALKTIGVNPDRVIQSEDNPESEKYGAYIQAATHTYMRGINFDNKVILTDETQNMYNSDLKKVLTRAKSNCKVICIGHAGQCDLYKHPENSGFEVYLEHFRGHDRTAICELTTNHRGWISQWADMLEF</sequence>
<dbReference type="PANTHER" id="PTHR30473:SF2">
    <property type="entry name" value="PIN DOMAIN-CONTAINING PROTEIN"/>
    <property type="match status" value="1"/>
</dbReference>
<organism evidence="4">
    <name type="scientific">Siphoviridae sp. ctGa111</name>
    <dbReference type="NCBI Taxonomy" id="2825413"/>
    <lineage>
        <taxon>Viruses</taxon>
        <taxon>Duplodnaviria</taxon>
        <taxon>Heunggongvirae</taxon>
        <taxon>Uroviricota</taxon>
        <taxon>Caudoviricetes</taxon>
    </lineage>
</organism>
<proteinExistence type="predicted"/>
<dbReference type="Gene3D" id="3.40.50.300">
    <property type="entry name" value="P-loop containing nucleotide triphosphate hydrolases"/>
    <property type="match status" value="1"/>
</dbReference>
<dbReference type="InterPro" id="IPR003714">
    <property type="entry name" value="PhoH"/>
</dbReference>
<evidence type="ECO:0000313" key="4">
    <source>
        <dbReference type="EMBL" id="DAG04686.1"/>
    </source>
</evidence>